<evidence type="ECO:0000313" key="4">
    <source>
        <dbReference type="EMBL" id="WIY04628.1"/>
    </source>
</evidence>
<dbReference type="GO" id="GO:0016747">
    <property type="term" value="F:acyltransferase activity, transferring groups other than amino-acyl groups"/>
    <property type="evidence" value="ECO:0007669"/>
    <property type="project" value="InterPro"/>
</dbReference>
<dbReference type="Proteomes" id="UP001239397">
    <property type="component" value="Chromosome"/>
</dbReference>
<evidence type="ECO:0000259" key="3">
    <source>
        <dbReference type="PROSITE" id="PS51186"/>
    </source>
</evidence>
<reference evidence="4 5" key="1">
    <citation type="submission" date="2023-06" db="EMBL/GenBank/DDBJ databases">
        <authorList>
            <person name="Oyuntsetseg B."/>
            <person name="Kim S.B."/>
        </authorList>
    </citation>
    <scope>NUCLEOTIDE SEQUENCE [LARGE SCALE GENOMIC DNA]</scope>
    <source>
        <strain evidence="4 5">4-36</strain>
    </source>
</reference>
<proteinExistence type="predicted"/>
<dbReference type="InterPro" id="IPR000182">
    <property type="entry name" value="GNAT_dom"/>
</dbReference>
<keyword evidence="2" id="KW-0012">Acyltransferase</keyword>
<evidence type="ECO:0000256" key="2">
    <source>
        <dbReference type="ARBA" id="ARBA00023315"/>
    </source>
</evidence>
<protein>
    <submittedName>
        <fullName evidence="4">GNAT family N-acetyltransferase</fullName>
    </submittedName>
</protein>
<accession>A0A9Y2JUU2</accession>
<feature type="domain" description="N-acetyltransferase" evidence="3">
    <location>
        <begin position="1"/>
        <end position="115"/>
    </location>
</feature>
<organism evidence="4 5">
    <name type="scientific">Amycolatopsis mongoliensis</name>
    <dbReference type="NCBI Taxonomy" id="715475"/>
    <lineage>
        <taxon>Bacteria</taxon>
        <taxon>Bacillati</taxon>
        <taxon>Actinomycetota</taxon>
        <taxon>Actinomycetes</taxon>
        <taxon>Pseudonocardiales</taxon>
        <taxon>Pseudonocardiaceae</taxon>
        <taxon>Amycolatopsis</taxon>
    </lineage>
</organism>
<evidence type="ECO:0000313" key="5">
    <source>
        <dbReference type="Proteomes" id="UP001239397"/>
    </source>
</evidence>
<dbReference type="Gene3D" id="3.40.630.30">
    <property type="match status" value="1"/>
</dbReference>
<name>A0A9Y2JUU2_9PSEU</name>
<sequence>MIRVAGPDDWAGAPEQRWRDRFAGTHNVIAESDGRAVGMATGFPRGDTVELGSMWVAPHTRRRGVGEALVRAILDRAGTKPVTLQVAADNRDAASLYRRLGFTGDGRLVSAGLPG</sequence>
<dbReference type="SUPFAM" id="SSF55729">
    <property type="entry name" value="Acyl-CoA N-acyltransferases (Nat)"/>
    <property type="match status" value="1"/>
</dbReference>
<dbReference type="PROSITE" id="PS51186">
    <property type="entry name" value="GNAT"/>
    <property type="match status" value="1"/>
</dbReference>
<dbReference type="RefSeq" id="WP_286000949.1">
    <property type="nucleotide sequence ID" value="NZ_CP127295.1"/>
</dbReference>
<keyword evidence="1" id="KW-0808">Transferase</keyword>
<dbReference type="PANTHER" id="PTHR43877">
    <property type="entry name" value="AMINOALKYLPHOSPHONATE N-ACETYLTRANSFERASE-RELATED-RELATED"/>
    <property type="match status" value="1"/>
</dbReference>
<dbReference type="InterPro" id="IPR016181">
    <property type="entry name" value="Acyl_CoA_acyltransferase"/>
</dbReference>
<dbReference type="AlphaFoldDB" id="A0A9Y2JUU2"/>
<evidence type="ECO:0000256" key="1">
    <source>
        <dbReference type="ARBA" id="ARBA00022679"/>
    </source>
</evidence>
<keyword evidence="5" id="KW-1185">Reference proteome</keyword>
<dbReference type="KEGG" id="amog:QRX60_12545"/>
<dbReference type="EMBL" id="CP127295">
    <property type="protein sequence ID" value="WIY04628.1"/>
    <property type="molecule type" value="Genomic_DNA"/>
</dbReference>
<dbReference type="Pfam" id="PF00583">
    <property type="entry name" value="Acetyltransf_1"/>
    <property type="match status" value="1"/>
</dbReference>
<dbReference type="InterPro" id="IPR050832">
    <property type="entry name" value="Bact_Acetyltransf"/>
</dbReference>
<dbReference type="CDD" id="cd04301">
    <property type="entry name" value="NAT_SF"/>
    <property type="match status" value="1"/>
</dbReference>
<gene>
    <name evidence="4" type="ORF">QRX60_12545</name>
</gene>